<dbReference type="EMBL" id="AZFQ01000019">
    <property type="protein sequence ID" value="KRL99962.1"/>
    <property type="molecule type" value="Genomic_DNA"/>
</dbReference>
<organism evidence="1 2">
    <name type="scientific">Liquorilactobacillus satsumensis DSM 16230 = JCM 12392</name>
    <dbReference type="NCBI Taxonomy" id="1423801"/>
    <lineage>
        <taxon>Bacteria</taxon>
        <taxon>Bacillati</taxon>
        <taxon>Bacillota</taxon>
        <taxon>Bacilli</taxon>
        <taxon>Lactobacillales</taxon>
        <taxon>Lactobacillaceae</taxon>
        <taxon>Liquorilactobacillus</taxon>
    </lineage>
</organism>
<dbReference type="GeneID" id="98307433"/>
<dbReference type="RefSeq" id="WP_056960049.1">
    <property type="nucleotide sequence ID" value="NZ_AZFQ01000019.1"/>
</dbReference>
<dbReference type="PATRIC" id="fig|1423801.4.peg.2559"/>
<proteinExistence type="predicted"/>
<comment type="caution">
    <text evidence="1">The sequence shown here is derived from an EMBL/GenBank/DDBJ whole genome shotgun (WGS) entry which is preliminary data.</text>
</comment>
<evidence type="ECO:0000313" key="1">
    <source>
        <dbReference type="EMBL" id="KRL99962.1"/>
    </source>
</evidence>
<evidence type="ECO:0000313" key="2">
    <source>
        <dbReference type="Proteomes" id="UP000051166"/>
    </source>
</evidence>
<dbReference type="Proteomes" id="UP000051166">
    <property type="component" value="Unassembled WGS sequence"/>
</dbReference>
<name>A0A0R1V7R6_9LACO</name>
<protein>
    <recommendedName>
        <fullName evidence="3">TPR repeat-containing protein</fullName>
    </recommendedName>
</protein>
<keyword evidence="2" id="KW-1185">Reference proteome</keyword>
<dbReference type="STRING" id="1423801.FD50_GL002500"/>
<dbReference type="AlphaFoldDB" id="A0A0R1V7R6"/>
<accession>A0A0R1V7R6</accession>
<evidence type="ECO:0008006" key="3">
    <source>
        <dbReference type="Google" id="ProtNLM"/>
    </source>
</evidence>
<reference evidence="1 2" key="1">
    <citation type="journal article" date="2015" name="Genome Announc.">
        <title>Expanding the biotechnology potential of lactobacilli through comparative genomics of 213 strains and associated genera.</title>
        <authorList>
            <person name="Sun Z."/>
            <person name="Harris H.M."/>
            <person name="McCann A."/>
            <person name="Guo C."/>
            <person name="Argimon S."/>
            <person name="Zhang W."/>
            <person name="Yang X."/>
            <person name="Jeffery I.B."/>
            <person name="Cooney J.C."/>
            <person name="Kagawa T.F."/>
            <person name="Liu W."/>
            <person name="Song Y."/>
            <person name="Salvetti E."/>
            <person name="Wrobel A."/>
            <person name="Rasinkangas P."/>
            <person name="Parkhill J."/>
            <person name="Rea M.C."/>
            <person name="O'Sullivan O."/>
            <person name="Ritari J."/>
            <person name="Douillard F.P."/>
            <person name="Paul Ross R."/>
            <person name="Yang R."/>
            <person name="Briner A.E."/>
            <person name="Felis G.E."/>
            <person name="de Vos W.M."/>
            <person name="Barrangou R."/>
            <person name="Klaenhammer T.R."/>
            <person name="Caufield P.W."/>
            <person name="Cui Y."/>
            <person name="Zhang H."/>
            <person name="O'Toole P.W."/>
        </authorList>
    </citation>
    <scope>NUCLEOTIDE SEQUENCE [LARGE SCALE GENOMIC DNA]</scope>
    <source>
        <strain evidence="1 2">DSM 16230</strain>
    </source>
</reference>
<gene>
    <name evidence="1" type="ORF">FD50_GL002500</name>
</gene>
<dbReference type="OrthoDB" id="2282388at2"/>
<sequence length="298" mass="34720">MEKLEYQQLFSTGTLALTAKEFGRAAAALESCYAFKTNFRTNYLLFLAMCGQKKFAAAFTLAQEYLREYISDNERFEKLLFAGAQAQKFIEIRKICTAVAPYMSATENKHFFTLLARQEAEFVKQQPVLYHKLKKEVVYCGSFDIFNQRTVWRKSHALPLADYLITVGFLLKDPNVHQLIKVNVLDDLRTLKVADEYELSFLDHKLYKIQPNKLHLFASSKLYQAFETSLLECNQDGLGQKRWEEVRLKLSLLYPFETQLVSFSKSWQQILLYEKEHLTAAEKLWANRLESSLTAWNI</sequence>